<gene>
    <name evidence="2" type="ordered locus">T1E_5435</name>
</gene>
<evidence type="ECO:0000313" key="3">
    <source>
        <dbReference type="Proteomes" id="UP000006503"/>
    </source>
</evidence>
<evidence type="ECO:0000259" key="1">
    <source>
        <dbReference type="Pfam" id="PF13577"/>
    </source>
</evidence>
<evidence type="ECO:0000313" key="2">
    <source>
        <dbReference type="EMBL" id="AFO51256.1"/>
    </source>
</evidence>
<dbReference type="SUPFAM" id="SSF54427">
    <property type="entry name" value="NTF2-like"/>
    <property type="match status" value="1"/>
</dbReference>
<dbReference type="KEGG" id="ppx:T1E_5435"/>
<dbReference type="Gene3D" id="3.10.450.50">
    <property type="match status" value="1"/>
</dbReference>
<organism evidence="2 3">
    <name type="scientific">Pseudomonas putida (strain DOT-T1E)</name>
    <dbReference type="NCBI Taxonomy" id="1196325"/>
    <lineage>
        <taxon>Bacteria</taxon>
        <taxon>Pseudomonadati</taxon>
        <taxon>Pseudomonadota</taxon>
        <taxon>Gammaproteobacteria</taxon>
        <taxon>Pseudomonadales</taxon>
        <taxon>Pseudomonadaceae</taxon>
        <taxon>Pseudomonas</taxon>
    </lineage>
</organism>
<dbReference type="Pfam" id="PF13577">
    <property type="entry name" value="SnoaL_4"/>
    <property type="match status" value="1"/>
</dbReference>
<accession>I7CDB5</accession>
<dbReference type="AlphaFoldDB" id="I7CDB5"/>
<dbReference type="InterPro" id="IPR032710">
    <property type="entry name" value="NTF2-like_dom_sf"/>
</dbReference>
<dbReference type="EMBL" id="CP003734">
    <property type="protein sequence ID" value="AFO51256.1"/>
    <property type="molecule type" value="Genomic_DNA"/>
</dbReference>
<dbReference type="InterPro" id="IPR037401">
    <property type="entry name" value="SnoaL-like"/>
</dbReference>
<dbReference type="CDD" id="cd00531">
    <property type="entry name" value="NTF2_like"/>
    <property type="match status" value="1"/>
</dbReference>
<reference evidence="3" key="1">
    <citation type="journal article" date="2013" name="Microb. Biotechnol.">
        <title>Metabolic potential of the organic-solvent tolerant Pseudomonas putida DOT-T1E deduced from its annotated genome.</title>
        <authorList>
            <person name="Udaondo Z."/>
            <person name="Molina L."/>
            <person name="Daniels C."/>
            <person name="Gomez M.J."/>
            <person name="Molina-Henares M.A."/>
            <person name="Matilla M.A."/>
            <person name="Roca A."/>
            <person name="Fernandez M."/>
            <person name="Duque E."/>
            <person name="Segura A."/>
            <person name="Ramos J.L."/>
        </authorList>
    </citation>
    <scope>NUCLEOTIDE SEQUENCE [LARGE SCALE GENOMIC DNA]</scope>
    <source>
        <strain evidence="3">DOT-T1E</strain>
    </source>
</reference>
<dbReference type="HOGENOM" id="CLU_106738_0_0_6"/>
<sequence>MSTLEQLLDREAIRDCLYRYCRGIDLADEQALRSAYWEDAHDRHGPWDGPAVGFIDWALTVLKSYECSVHQITNILIELGPASAAVESKFLAFQRSSSLGGEPTQVLILGRYADHFEKRKGQWRIARRTVIYDWVEDQPAVVKSLEERFGQRQPVGSRWPDDETYPLFQR</sequence>
<dbReference type="Proteomes" id="UP000006503">
    <property type="component" value="Chromosome"/>
</dbReference>
<dbReference type="RefSeq" id="WP_014861871.1">
    <property type="nucleotide sequence ID" value="NC_018220.1"/>
</dbReference>
<protein>
    <submittedName>
        <fullName evidence="2">Uncharacterized protein y4vH</fullName>
    </submittedName>
</protein>
<dbReference type="PATRIC" id="fig|1196325.3.peg.5394"/>
<proteinExistence type="predicted"/>
<feature type="domain" description="SnoaL-like" evidence="1">
    <location>
        <begin position="6"/>
        <end position="129"/>
    </location>
</feature>
<name>I7CDB5_PSEPT</name>